<name>A0A0H4KJ52_9BACI</name>
<keyword evidence="8" id="KW-0547">Nucleotide-binding</keyword>
<evidence type="ECO:0000256" key="7">
    <source>
        <dbReference type="ARBA" id="ARBA00022695"/>
    </source>
</evidence>
<evidence type="ECO:0000259" key="12">
    <source>
        <dbReference type="Pfam" id="PF06574"/>
    </source>
</evidence>
<dbReference type="UniPathway" id="UPA00277">
    <property type="reaction ID" value="UER00407"/>
</dbReference>
<reference evidence="13 14" key="1">
    <citation type="journal article" date="2015" name="PLoS ONE">
        <title>Genome Sequence of Bacillus endophyticus and Analysis of Its Companion Mechanism in the Ketogulonigenium vulgare-Bacillus Strain Consortium.</title>
        <authorList>
            <person name="Jia N."/>
            <person name="Du J."/>
            <person name="Ding M.Z."/>
            <person name="Gao F."/>
            <person name="Yuan Y.J."/>
        </authorList>
    </citation>
    <scope>NUCLEOTIDE SEQUENCE [LARGE SCALE GENOMIC DNA]</scope>
    <source>
        <strain evidence="13 14">Hbe603</strain>
    </source>
</reference>
<dbReference type="GO" id="GO:0005524">
    <property type="term" value="F:ATP binding"/>
    <property type="evidence" value="ECO:0007669"/>
    <property type="project" value="UniProtKB-KW"/>
</dbReference>
<evidence type="ECO:0000313" key="13">
    <source>
        <dbReference type="EMBL" id="AKO92841.1"/>
    </source>
</evidence>
<gene>
    <name evidence="13" type="ORF">BEH_12530</name>
</gene>
<evidence type="ECO:0000256" key="6">
    <source>
        <dbReference type="ARBA" id="ARBA00022679"/>
    </source>
</evidence>
<dbReference type="Proteomes" id="UP000036202">
    <property type="component" value="Chromosome"/>
</dbReference>
<keyword evidence="10" id="KW-0067">ATP-binding</keyword>
<evidence type="ECO:0000256" key="2">
    <source>
        <dbReference type="ARBA" id="ARBA00010214"/>
    </source>
</evidence>
<keyword evidence="6" id="KW-0808">Transferase</keyword>
<reference evidence="14" key="2">
    <citation type="submission" date="2015-06" db="EMBL/GenBank/DDBJ databases">
        <title>Genome Sequence of Bacillus endophyticus and Analysis of its Companion Mechanism in the Ketogulonigenium vulgare-Bacillus strain Consortium.</title>
        <authorList>
            <person name="Jia N."/>
            <person name="Du J."/>
            <person name="Ding M.-Z."/>
            <person name="Gao F."/>
            <person name="Yuan Y.-J."/>
        </authorList>
    </citation>
    <scope>NUCLEOTIDE SEQUENCE [LARGE SCALE GENOMIC DNA]</scope>
    <source>
        <strain evidence="14">Hbe603</strain>
    </source>
</reference>
<dbReference type="GO" id="GO:0003919">
    <property type="term" value="F:FMN adenylyltransferase activity"/>
    <property type="evidence" value="ECO:0007669"/>
    <property type="project" value="UniProtKB-EC"/>
</dbReference>
<evidence type="ECO:0000313" key="14">
    <source>
        <dbReference type="Proteomes" id="UP000036202"/>
    </source>
</evidence>
<proteinExistence type="inferred from homology"/>
<feature type="domain" description="FAD synthetase" evidence="12">
    <location>
        <begin position="18"/>
        <end position="170"/>
    </location>
</feature>
<evidence type="ECO:0000256" key="8">
    <source>
        <dbReference type="ARBA" id="ARBA00022741"/>
    </source>
</evidence>
<dbReference type="KEGG" id="beo:BEH_12530"/>
<dbReference type="InterPro" id="IPR015864">
    <property type="entry name" value="FAD_synthase"/>
</dbReference>
<evidence type="ECO:0000256" key="10">
    <source>
        <dbReference type="ARBA" id="ARBA00022840"/>
    </source>
</evidence>
<dbReference type="GO" id="GO:0006747">
    <property type="term" value="P:FAD biosynthetic process"/>
    <property type="evidence" value="ECO:0007669"/>
    <property type="project" value="UniProtKB-UniPathway"/>
</dbReference>
<dbReference type="Gene3D" id="3.40.50.620">
    <property type="entry name" value="HUPs"/>
    <property type="match status" value="1"/>
</dbReference>
<dbReference type="GO" id="GO:0009398">
    <property type="term" value="P:FMN biosynthetic process"/>
    <property type="evidence" value="ECO:0007669"/>
    <property type="project" value="TreeGrafter"/>
</dbReference>
<comment type="similarity">
    <text evidence="2">Belongs to the RibF family.</text>
</comment>
<dbReference type="InterPro" id="IPR014729">
    <property type="entry name" value="Rossmann-like_a/b/a_fold"/>
</dbReference>
<keyword evidence="9" id="KW-0274">FAD</keyword>
<sequence length="298" mass="34181">METIHLRYPIEKSSVCKRESCVLALGFFDGIHVGHRAILEKAKQIAKQKRLKFGVMTFFPHPKDILFPEKKPMKYLTPLKVKEEGFKELGVEKLFIVEFTPEFSALSPKEFVDQYICSFQCKHVVAGFDYCYGAKGKGNIATMAEHGEGEFEVTVISKVKHHYEKISSTAIRGLLAHGRVRDIPSYLGRPYQVQGTSIYYSHVGQNNIFMEIHVDREYRLPKPGLYKLKVEVNGSSYEGVCHQMFINKNGASLLIQMKKCDGREDFNSVIISWLDFIKGEPNKLNDMNEYIQRDELVI</sequence>
<dbReference type="SUPFAM" id="SSF52374">
    <property type="entry name" value="Nucleotidylyl transferase"/>
    <property type="match status" value="1"/>
</dbReference>
<dbReference type="FunFam" id="3.40.50.620:FF:000021">
    <property type="entry name" value="Riboflavin biosynthesis protein"/>
    <property type="match status" value="1"/>
</dbReference>
<evidence type="ECO:0000256" key="5">
    <source>
        <dbReference type="ARBA" id="ARBA00022643"/>
    </source>
</evidence>
<dbReference type="OrthoDB" id="9803667at2"/>
<dbReference type="Pfam" id="PF06574">
    <property type="entry name" value="FAD_syn"/>
    <property type="match status" value="1"/>
</dbReference>
<dbReference type="GO" id="GO:0009231">
    <property type="term" value="P:riboflavin biosynthetic process"/>
    <property type="evidence" value="ECO:0007669"/>
    <property type="project" value="InterPro"/>
</dbReference>
<comment type="pathway">
    <text evidence="1">Cofactor biosynthesis; FAD biosynthesis; FAD from FMN: step 1/1.</text>
</comment>
<dbReference type="PATRIC" id="fig|135735.6.peg.2635"/>
<evidence type="ECO:0000256" key="9">
    <source>
        <dbReference type="ARBA" id="ARBA00022827"/>
    </source>
</evidence>
<keyword evidence="5" id="KW-0288">FMN</keyword>
<organism evidence="13 14">
    <name type="scientific">Priestia filamentosa</name>
    <dbReference type="NCBI Taxonomy" id="1402861"/>
    <lineage>
        <taxon>Bacteria</taxon>
        <taxon>Bacillati</taxon>
        <taxon>Bacillota</taxon>
        <taxon>Bacilli</taxon>
        <taxon>Bacillales</taxon>
        <taxon>Bacillaceae</taxon>
        <taxon>Priestia</taxon>
    </lineage>
</organism>
<dbReference type="PANTHER" id="PTHR22749:SF6">
    <property type="entry name" value="RIBOFLAVIN KINASE"/>
    <property type="match status" value="1"/>
</dbReference>
<evidence type="ECO:0000256" key="3">
    <source>
        <dbReference type="ARBA" id="ARBA00012393"/>
    </source>
</evidence>
<dbReference type="GO" id="GO:0008531">
    <property type="term" value="F:riboflavin kinase activity"/>
    <property type="evidence" value="ECO:0007669"/>
    <property type="project" value="TreeGrafter"/>
</dbReference>
<protein>
    <recommendedName>
        <fullName evidence="3">FAD synthase</fullName>
        <ecNumber evidence="3">2.7.7.2</ecNumber>
    </recommendedName>
</protein>
<keyword evidence="4" id="KW-0285">Flavoprotein</keyword>
<comment type="catalytic activity">
    <reaction evidence="11">
        <text>FMN + ATP + H(+) = FAD + diphosphate</text>
        <dbReference type="Rhea" id="RHEA:17237"/>
        <dbReference type="ChEBI" id="CHEBI:15378"/>
        <dbReference type="ChEBI" id="CHEBI:30616"/>
        <dbReference type="ChEBI" id="CHEBI:33019"/>
        <dbReference type="ChEBI" id="CHEBI:57692"/>
        <dbReference type="ChEBI" id="CHEBI:58210"/>
        <dbReference type="EC" id="2.7.7.2"/>
    </reaction>
</comment>
<evidence type="ECO:0000256" key="1">
    <source>
        <dbReference type="ARBA" id="ARBA00004726"/>
    </source>
</evidence>
<dbReference type="AlphaFoldDB" id="A0A0H4KJ52"/>
<keyword evidence="14" id="KW-1185">Reference proteome</keyword>
<evidence type="ECO:0000256" key="4">
    <source>
        <dbReference type="ARBA" id="ARBA00022630"/>
    </source>
</evidence>
<dbReference type="EC" id="2.7.7.2" evidence="3"/>
<dbReference type="EMBL" id="CP011974">
    <property type="protein sequence ID" value="AKO92841.1"/>
    <property type="molecule type" value="Genomic_DNA"/>
</dbReference>
<keyword evidence="7" id="KW-0548">Nucleotidyltransferase</keyword>
<evidence type="ECO:0000256" key="11">
    <source>
        <dbReference type="ARBA" id="ARBA00049494"/>
    </source>
</evidence>
<accession>A0A0H4KJ52</accession>
<dbReference type="PANTHER" id="PTHR22749">
    <property type="entry name" value="RIBOFLAVIN KINASE/FMN ADENYLYLTRANSFERASE"/>
    <property type="match status" value="1"/>
</dbReference>
<dbReference type="RefSeq" id="WP_046217340.1">
    <property type="nucleotide sequence ID" value="NZ_CP011974.1"/>
</dbReference>
<dbReference type="InterPro" id="IPR023468">
    <property type="entry name" value="Riboflavin_kinase"/>
</dbReference>
<dbReference type="CDD" id="cd02064">
    <property type="entry name" value="FAD_synthetase_N"/>
    <property type="match status" value="1"/>
</dbReference>